<evidence type="ECO:0000313" key="1">
    <source>
        <dbReference type="EMBL" id="NEW47879.1"/>
    </source>
</evidence>
<comment type="caution">
    <text evidence="1">The sequence shown here is derived from an EMBL/GenBank/DDBJ whole genome shotgun (WGS) entry which is preliminary data.</text>
</comment>
<accession>A0A6P1DEH1</accession>
<reference evidence="3 4" key="1">
    <citation type="submission" date="2020-01" db="EMBL/GenBank/DDBJ databases">
        <title>Genetics and antimicrobial susceptibilities of Nocardia species isolated from the soil; a comparison with species isolated from humans.</title>
        <authorList>
            <person name="Carrasco G."/>
            <person name="Monzon S."/>
            <person name="Sansegundo M."/>
            <person name="Garcia E."/>
            <person name="Garrido N."/>
            <person name="Medina M.J."/>
            <person name="Villalon P."/>
            <person name="Ramirez-Arocha A.C."/>
            <person name="Jimenez P."/>
            <person name="Cuesta I."/>
            <person name="Valdezate S."/>
        </authorList>
    </citation>
    <scope>NUCLEOTIDE SEQUENCE [LARGE SCALE GENOMIC DNA]</scope>
    <source>
        <strain evidence="1 3">CNM20110639</strain>
        <strain evidence="2 4">CNM20110649</strain>
    </source>
</reference>
<organism evidence="1 3">
    <name type="scientific">Nocardia cyriacigeorgica</name>
    <dbReference type="NCBI Taxonomy" id="135487"/>
    <lineage>
        <taxon>Bacteria</taxon>
        <taxon>Bacillati</taxon>
        <taxon>Actinomycetota</taxon>
        <taxon>Actinomycetes</taxon>
        <taxon>Mycobacteriales</taxon>
        <taxon>Nocardiaceae</taxon>
        <taxon>Nocardia</taxon>
    </lineage>
</organism>
<evidence type="ECO:0000313" key="2">
    <source>
        <dbReference type="EMBL" id="NEW59284.1"/>
    </source>
</evidence>
<gene>
    <name evidence="1" type="ORF">GV789_26100</name>
    <name evidence="2" type="ORF">GV794_27160</name>
</gene>
<name>A0A6P1DEH1_9NOCA</name>
<protein>
    <submittedName>
        <fullName evidence="1">Uncharacterized protein</fullName>
    </submittedName>
</protein>
<dbReference type="Proteomes" id="UP000468928">
    <property type="component" value="Unassembled WGS sequence"/>
</dbReference>
<keyword evidence="4" id="KW-1185">Reference proteome</keyword>
<sequence length="102" mass="11081">MQMMRSRSAVLDFVDDVTGRYGSLEAFFTQLRADLDDEPTVVLPILIDVPTEPMGWSAVKRPAAPTAEEMPAPEVVAAADVDPVDKGRKGAAALWGRLLGRR</sequence>
<dbReference type="EMBL" id="JAAGUX010000087">
    <property type="protein sequence ID" value="NEW59284.1"/>
    <property type="molecule type" value="Genomic_DNA"/>
</dbReference>
<dbReference type="EMBL" id="JAAGUZ010000107">
    <property type="protein sequence ID" value="NEW47879.1"/>
    <property type="molecule type" value="Genomic_DNA"/>
</dbReference>
<proteinExistence type="predicted"/>
<evidence type="ECO:0000313" key="4">
    <source>
        <dbReference type="Proteomes" id="UP000470876"/>
    </source>
</evidence>
<dbReference type="Proteomes" id="UP000470876">
    <property type="component" value="Unassembled WGS sequence"/>
</dbReference>
<dbReference type="AlphaFoldDB" id="A0A6P1DEH1"/>
<evidence type="ECO:0000313" key="3">
    <source>
        <dbReference type="Proteomes" id="UP000468928"/>
    </source>
</evidence>
<dbReference type="RefSeq" id="WP_163822053.1">
    <property type="nucleotide sequence ID" value="NZ_JAAGUX010000087.1"/>
</dbReference>